<sequence>RHRQVAGKRLQYSHFLRFTCRLSSQQAKSGVGCEVAQTWASVMGQQVELSTLLLKSHGAEQAGKDGFSCL</sequence>
<dbReference type="AlphaFoldDB" id="A0A8J5IYM9"/>
<dbReference type="Proteomes" id="UP000747542">
    <property type="component" value="Unassembled WGS sequence"/>
</dbReference>
<reference evidence="1" key="1">
    <citation type="journal article" date="2021" name="Sci. Adv.">
        <title>The American lobster genome reveals insights on longevity, neural, and immune adaptations.</title>
        <authorList>
            <person name="Polinski J.M."/>
            <person name="Zimin A.V."/>
            <person name="Clark K.F."/>
            <person name="Kohn A.B."/>
            <person name="Sadowski N."/>
            <person name="Timp W."/>
            <person name="Ptitsyn A."/>
            <person name="Khanna P."/>
            <person name="Romanova D.Y."/>
            <person name="Williams P."/>
            <person name="Greenwood S.J."/>
            <person name="Moroz L.L."/>
            <person name="Walt D.R."/>
            <person name="Bodnar A.G."/>
        </authorList>
    </citation>
    <scope>NUCLEOTIDE SEQUENCE</scope>
    <source>
        <strain evidence="1">GMGI-L3</strain>
    </source>
</reference>
<protein>
    <submittedName>
        <fullName evidence="1">Uncharacterized protein</fullName>
    </submittedName>
</protein>
<comment type="caution">
    <text evidence="1">The sequence shown here is derived from an EMBL/GenBank/DDBJ whole genome shotgun (WGS) entry which is preliminary data.</text>
</comment>
<accession>A0A8J5IYM9</accession>
<evidence type="ECO:0000313" key="2">
    <source>
        <dbReference type="Proteomes" id="UP000747542"/>
    </source>
</evidence>
<organism evidence="1 2">
    <name type="scientific">Homarus americanus</name>
    <name type="common">American lobster</name>
    <dbReference type="NCBI Taxonomy" id="6706"/>
    <lineage>
        <taxon>Eukaryota</taxon>
        <taxon>Metazoa</taxon>
        <taxon>Ecdysozoa</taxon>
        <taxon>Arthropoda</taxon>
        <taxon>Crustacea</taxon>
        <taxon>Multicrustacea</taxon>
        <taxon>Malacostraca</taxon>
        <taxon>Eumalacostraca</taxon>
        <taxon>Eucarida</taxon>
        <taxon>Decapoda</taxon>
        <taxon>Pleocyemata</taxon>
        <taxon>Astacidea</taxon>
        <taxon>Nephropoidea</taxon>
        <taxon>Nephropidae</taxon>
        <taxon>Homarus</taxon>
    </lineage>
</organism>
<gene>
    <name evidence="1" type="ORF">Hamer_G010613</name>
</gene>
<evidence type="ECO:0000313" key="1">
    <source>
        <dbReference type="EMBL" id="KAG7153317.1"/>
    </source>
</evidence>
<proteinExistence type="predicted"/>
<keyword evidence="2" id="KW-1185">Reference proteome</keyword>
<name>A0A8J5IYM9_HOMAM</name>
<dbReference type="EMBL" id="JAHLQT010047199">
    <property type="protein sequence ID" value="KAG7153317.1"/>
    <property type="molecule type" value="Genomic_DNA"/>
</dbReference>
<feature type="non-terminal residue" evidence="1">
    <location>
        <position position="1"/>
    </location>
</feature>